<comment type="caution">
    <text evidence="3">The sequence shown here is derived from an EMBL/GenBank/DDBJ whole genome shotgun (WGS) entry which is preliminary data.</text>
</comment>
<proteinExistence type="predicted"/>
<name>A0A820K9Z4_9BILA</name>
<dbReference type="Proteomes" id="UP000663874">
    <property type="component" value="Unassembled WGS sequence"/>
</dbReference>
<organism evidence="3 4">
    <name type="scientific">Rotaria sordida</name>
    <dbReference type="NCBI Taxonomy" id="392033"/>
    <lineage>
        <taxon>Eukaryota</taxon>
        <taxon>Metazoa</taxon>
        <taxon>Spiralia</taxon>
        <taxon>Gnathifera</taxon>
        <taxon>Rotifera</taxon>
        <taxon>Eurotatoria</taxon>
        <taxon>Bdelloidea</taxon>
        <taxon>Philodinida</taxon>
        <taxon>Philodinidae</taxon>
        <taxon>Rotaria</taxon>
    </lineage>
</organism>
<keyword evidence="1" id="KW-1015">Disulfide bond</keyword>
<feature type="disulfide bond" evidence="1">
    <location>
        <begin position="52"/>
        <end position="61"/>
    </location>
</feature>
<dbReference type="Pfam" id="PF00008">
    <property type="entry name" value="EGF"/>
    <property type="match status" value="1"/>
</dbReference>
<sequence>MLITLYRSPKRNYPFEDLISCINNSIESKSICNCQNGGTCVWINSTNYRCYCSPGLTGDNCSNEINYCSSQPCYNNGTC</sequence>
<accession>A0A820K9Z4</accession>
<dbReference type="SUPFAM" id="SSF57196">
    <property type="entry name" value="EGF/Laminin"/>
    <property type="match status" value="1"/>
</dbReference>
<dbReference type="Gene3D" id="2.10.25.10">
    <property type="entry name" value="Laminin"/>
    <property type="match status" value="1"/>
</dbReference>
<dbReference type="EMBL" id="CAJOBE010044826">
    <property type="protein sequence ID" value="CAF4338481.1"/>
    <property type="molecule type" value="Genomic_DNA"/>
</dbReference>
<feature type="domain" description="EGF-like" evidence="2">
    <location>
        <begin position="28"/>
        <end position="62"/>
    </location>
</feature>
<dbReference type="SMART" id="SM00181">
    <property type="entry name" value="EGF"/>
    <property type="match status" value="1"/>
</dbReference>
<keyword evidence="1" id="KW-0245">EGF-like domain</keyword>
<evidence type="ECO:0000259" key="2">
    <source>
        <dbReference type="PROSITE" id="PS50026"/>
    </source>
</evidence>
<dbReference type="PROSITE" id="PS50026">
    <property type="entry name" value="EGF_3"/>
    <property type="match status" value="2"/>
</dbReference>
<evidence type="ECO:0000256" key="1">
    <source>
        <dbReference type="PROSITE-ProRule" id="PRU00076"/>
    </source>
</evidence>
<dbReference type="InterPro" id="IPR000742">
    <property type="entry name" value="EGF"/>
</dbReference>
<feature type="domain" description="EGF-like" evidence="2">
    <location>
        <begin position="64"/>
        <end position="79"/>
    </location>
</feature>
<protein>
    <recommendedName>
        <fullName evidence="2">EGF-like domain-containing protein</fullName>
    </recommendedName>
</protein>
<comment type="caution">
    <text evidence="1">Lacks conserved residue(s) required for the propagation of feature annotation.</text>
</comment>
<gene>
    <name evidence="3" type="ORF">FNK824_LOCUS41935</name>
</gene>
<evidence type="ECO:0000313" key="4">
    <source>
        <dbReference type="Proteomes" id="UP000663874"/>
    </source>
</evidence>
<dbReference type="PROSITE" id="PS00022">
    <property type="entry name" value="EGF_1"/>
    <property type="match status" value="1"/>
</dbReference>
<dbReference type="AlphaFoldDB" id="A0A820K9Z4"/>
<feature type="non-terminal residue" evidence="3">
    <location>
        <position position="1"/>
    </location>
</feature>
<reference evidence="3" key="1">
    <citation type="submission" date="2021-02" db="EMBL/GenBank/DDBJ databases">
        <authorList>
            <person name="Nowell W R."/>
        </authorList>
    </citation>
    <scope>NUCLEOTIDE SEQUENCE</scope>
</reference>
<evidence type="ECO:0000313" key="3">
    <source>
        <dbReference type="EMBL" id="CAF4338481.1"/>
    </source>
</evidence>